<evidence type="ECO:0000313" key="2">
    <source>
        <dbReference type="Proteomes" id="UP001500393"/>
    </source>
</evidence>
<reference evidence="1 2" key="1">
    <citation type="journal article" date="2019" name="Int. J. Syst. Evol. Microbiol.">
        <title>The Global Catalogue of Microorganisms (GCM) 10K type strain sequencing project: providing services to taxonomists for standard genome sequencing and annotation.</title>
        <authorList>
            <consortium name="The Broad Institute Genomics Platform"/>
            <consortium name="The Broad Institute Genome Sequencing Center for Infectious Disease"/>
            <person name="Wu L."/>
            <person name="Ma J."/>
        </authorList>
    </citation>
    <scope>NUCLEOTIDE SEQUENCE [LARGE SCALE GENOMIC DNA]</scope>
    <source>
        <strain evidence="1 2">JCM 14969</strain>
    </source>
</reference>
<keyword evidence="2" id="KW-1185">Reference proteome</keyword>
<name>A0ABN2E7W0_9ACTN</name>
<dbReference type="EMBL" id="BAAAOS010000048">
    <property type="protein sequence ID" value="GAA1598863.1"/>
    <property type="molecule type" value="Genomic_DNA"/>
</dbReference>
<organism evidence="1 2">
    <name type="scientific">Kribbella sancticallisti</name>
    <dbReference type="NCBI Taxonomy" id="460087"/>
    <lineage>
        <taxon>Bacteria</taxon>
        <taxon>Bacillati</taxon>
        <taxon>Actinomycetota</taxon>
        <taxon>Actinomycetes</taxon>
        <taxon>Propionibacteriales</taxon>
        <taxon>Kribbellaceae</taxon>
        <taxon>Kribbella</taxon>
    </lineage>
</organism>
<evidence type="ECO:0008006" key="3">
    <source>
        <dbReference type="Google" id="ProtNLM"/>
    </source>
</evidence>
<sequence>MQLPIARWLAIRHADVTVEAPEQRRMEGWEAMFLLQMSGVPRSGKSTVAAHVVDPHGAVAVDHNVIKTAVLDTGYDLAGSTKAAYEDPHRRHGNRQGARCDLQICRVPGS</sequence>
<comment type="caution">
    <text evidence="1">The sequence shown here is derived from an EMBL/GenBank/DDBJ whole genome shotgun (WGS) entry which is preliminary data.</text>
</comment>
<accession>A0ABN2E7W0</accession>
<gene>
    <name evidence="1" type="ORF">GCM10009789_61090</name>
</gene>
<dbReference type="Proteomes" id="UP001500393">
    <property type="component" value="Unassembled WGS sequence"/>
</dbReference>
<protein>
    <recommendedName>
        <fullName evidence="3">AAA domain-containing protein</fullName>
    </recommendedName>
</protein>
<proteinExistence type="predicted"/>
<evidence type="ECO:0000313" key="1">
    <source>
        <dbReference type="EMBL" id="GAA1598863.1"/>
    </source>
</evidence>